<dbReference type="InterPro" id="IPR010982">
    <property type="entry name" value="Lambda_DNA-bd_dom_sf"/>
</dbReference>
<evidence type="ECO:0000313" key="2">
    <source>
        <dbReference type="EMBL" id="APD19821.1"/>
    </source>
</evidence>
<sequence>MATSAADKPYLKIKSLIALKGTNQKEVAKAIGMSRSLLSIKINRINGRDFTTSEAKKLADHLNVKVDDFF</sequence>
<organism evidence="2 3">
    <name type="scientific">Staphylococcus phage SpT152</name>
    <dbReference type="NCBI Taxonomy" id="1913446"/>
    <lineage>
        <taxon>Viruses</taxon>
        <taxon>Duplodnaviria</taxon>
        <taxon>Heunggongvirae</taxon>
        <taxon>Uroviricota</taxon>
        <taxon>Caudoviricetes</taxon>
        <taxon>Coventryvirus</taxon>
        <taxon>Coventryvirus SpT152</taxon>
    </lineage>
</organism>
<gene>
    <name evidence="2" type="ORF">SpT152_006</name>
</gene>
<reference evidence="2 3" key="1">
    <citation type="submission" date="2016-09" db="EMBL/GenBank/DDBJ databases">
        <title>Whole-genome sequencing of Staphylococcus pseudintermedius phages.</title>
        <authorList>
            <person name="Breteau M."/>
            <person name="Kot W."/>
            <person name="Vogensen F.K."/>
            <person name="Moodley A."/>
            <person name="Wellington E.M.H."/>
            <person name="Hodgson D.A."/>
        </authorList>
    </citation>
    <scope>NUCLEOTIDE SEQUENCE [LARGE SCALE GENOMIC DNA]</scope>
</reference>
<evidence type="ECO:0000259" key="1">
    <source>
        <dbReference type="PROSITE" id="PS50943"/>
    </source>
</evidence>
<dbReference type="PROSITE" id="PS50943">
    <property type="entry name" value="HTH_CROC1"/>
    <property type="match status" value="1"/>
</dbReference>
<protein>
    <submittedName>
        <fullName evidence="2">Helix-turn-helix protein</fullName>
    </submittedName>
</protein>
<dbReference type="SMART" id="SM00530">
    <property type="entry name" value="HTH_XRE"/>
    <property type="match status" value="1"/>
</dbReference>
<dbReference type="Gene3D" id="1.10.260.40">
    <property type="entry name" value="lambda repressor-like DNA-binding domains"/>
    <property type="match status" value="1"/>
</dbReference>
<dbReference type="InterPro" id="IPR001387">
    <property type="entry name" value="Cro/C1-type_HTH"/>
</dbReference>
<evidence type="ECO:0000313" key="3">
    <source>
        <dbReference type="Proteomes" id="UP000222611"/>
    </source>
</evidence>
<dbReference type="EMBL" id="KX827369">
    <property type="protein sequence ID" value="APD19821.1"/>
    <property type="molecule type" value="Genomic_DNA"/>
</dbReference>
<dbReference type="Proteomes" id="UP000222611">
    <property type="component" value="Segment"/>
</dbReference>
<dbReference type="SUPFAM" id="SSF47413">
    <property type="entry name" value="lambda repressor-like DNA-binding domains"/>
    <property type="match status" value="1"/>
</dbReference>
<proteinExistence type="predicted"/>
<dbReference type="GO" id="GO:0003677">
    <property type="term" value="F:DNA binding"/>
    <property type="evidence" value="ECO:0007669"/>
    <property type="project" value="InterPro"/>
</dbReference>
<name>A0A1J0MF19_9CAUD</name>
<dbReference type="Pfam" id="PF01381">
    <property type="entry name" value="HTH_3"/>
    <property type="match status" value="1"/>
</dbReference>
<dbReference type="CDD" id="cd00093">
    <property type="entry name" value="HTH_XRE"/>
    <property type="match status" value="1"/>
</dbReference>
<feature type="domain" description="HTH cro/C1-type" evidence="1">
    <location>
        <begin position="13"/>
        <end position="69"/>
    </location>
</feature>
<accession>A0A1J0MF19</accession>
<keyword evidence="3" id="KW-1185">Reference proteome</keyword>